<dbReference type="InterPro" id="IPR004095">
    <property type="entry name" value="TGS"/>
</dbReference>
<evidence type="ECO:0000256" key="11">
    <source>
        <dbReference type="ARBA" id="ARBA00049515"/>
    </source>
</evidence>
<proteinExistence type="inferred from homology"/>
<evidence type="ECO:0000256" key="6">
    <source>
        <dbReference type="ARBA" id="ARBA00022741"/>
    </source>
</evidence>
<dbReference type="InterPro" id="IPR012676">
    <property type="entry name" value="TGS-like"/>
</dbReference>
<dbReference type="InterPro" id="IPR036621">
    <property type="entry name" value="Anticodon-bd_dom_sf"/>
</dbReference>
<evidence type="ECO:0000256" key="3">
    <source>
        <dbReference type="ARBA" id="ARBA00013163"/>
    </source>
</evidence>
<dbReference type="InterPro" id="IPR047246">
    <property type="entry name" value="ThrRS_anticodon"/>
</dbReference>
<dbReference type="HOGENOM" id="CLU_008554_0_1_1"/>
<evidence type="ECO:0000256" key="9">
    <source>
        <dbReference type="ARBA" id="ARBA00023146"/>
    </source>
</evidence>
<dbReference type="GO" id="GO:0004829">
    <property type="term" value="F:threonine-tRNA ligase activity"/>
    <property type="evidence" value="ECO:0007669"/>
    <property type="project" value="UniProtKB-EC"/>
</dbReference>
<sequence>MKKEKVKQNVASGDKSGVSELKPPPSFIQERLQLWDKLKAQYEADLAAKTPAPIKVTLPDGKVVEATAWKTTVYDVAKGISQGLADNSVISKVNGVLWDLDRPLESDCKVELLKFDDTEAQAVFWHSTAHVLGEALERIYGGCLCYGPPIESGFYYDMWLDEKGISQSDFPYVESLMKNIAKEKQPFERLEMRKEDLLEMFKYNPFKVRILNEKVDTPTTTVYRCGPLIDLCRGPHVRHTGKIKALKVTKNSSTYWEGKADAETLQRVYGISFPDNKQLKEWEKFQEEAAKRDHRRIGKEQELFFFHELSPGSCFFQPRGAHIYNTLIDLIKKEYRKRGFQEVVTPNVFNSKLWQTSGHWAHYADNMFSFDVEKEKFALKPMNCPGHCLIFDNRNRSWRELPLRLADFGVLHRNELSGALTGLTRVRRYKLPLARFQQDDAHIFCTPEQIKTEVQGCLEFLKHVYSIFGFTFDLVLSTRPEKFLGDIEMWNEAEKALSESLNDCGQVWKENPGDGAFYGPKIDITIKDALHRSHQCATIQLDFQLPIRFNLSFISESGEKKHPVIIHRAILGSVERMIAILTESYGGKWPFWLSPRQVMVVPVGPNYDDYAEEVRQKLYESGFMAEVDLDHGDTLNKKIRNAQLAQFNFILVVGDKEKSSNTVNVRTRDNVVHGEISVSGLVEKLIHLKDTYAQGEDKL</sequence>
<dbReference type="FunFam" id="3.30.930.10:FF:000009">
    <property type="entry name" value="Threonine--tRNA ligase 2, cytoplasmic"/>
    <property type="match status" value="1"/>
</dbReference>
<keyword evidence="4" id="KW-0963">Cytoplasm</keyword>
<dbReference type="Gene3D" id="3.40.50.800">
    <property type="entry name" value="Anticodon-binding domain"/>
    <property type="match status" value="1"/>
</dbReference>
<evidence type="ECO:0000256" key="7">
    <source>
        <dbReference type="ARBA" id="ARBA00022840"/>
    </source>
</evidence>
<keyword evidence="6" id="KW-0547">Nucleotide-binding</keyword>
<dbReference type="PANTHER" id="PTHR11451:SF46">
    <property type="entry name" value="THREONINE--TRNA LIGASE"/>
    <property type="match status" value="1"/>
</dbReference>
<comment type="subcellular location">
    <subcellularLocation>
        <location evidence="1">Cytoplasm</location>
    </subcellularLocation>
</comment>
<dbReference type="GO" id="GO:0005739">
    <property type="term" value="C:mitochondrion"/>
    <property type="evidence" value="ECO:0007669"/>
    <property type="project" value="TreeGrafter"/>
</dbReference>
<dbReference type="GO" id="GO:0005524">
    <property type="term" value="F:ATP binding"/>
    <property type="evidence" value="ECO:0007669"/>
    <property type="project" value="UniProtKB-KW"/>
</dbReference>
<dbReference type="OrthoDB" id="5423599at2759"/>
<feature type="domain" description="Aminoacyl-transfer RNA synthetases class-II family profile" evidence="13">
    <location>
        <begin position="320"/>
        <end position="590"/>
    </location>
</feature>
<dbReference type="InterPro" id="IPR004154">
    <property type="entry name" value="Anticodon-bd"/>
</dbReference>
<dbReference type="InterPro" id="IPR018163">
    <property type="entry name" value="Thr/Ala-tRNA-synth_IIc_edit"/>
</dbReference>
<evidence type="ECO:0000313" key="17">
    <source>
        <dbReference type="Proteomes" id="UP000030742"/>
    </source>
</evidence>
<dbReference type="InterPro" id="IPR045864">
    <property type="entry name" value="aa-tRNA-synth_II/BPL/LPL"/>
</dbReference>
<dbReference type="InterPro" id="IPR002314">
    <property type="entry name" value="aa-tRNA-synt_IIb"/>
</dbReference>
<dbReference type="InterPro" id="IPR002320">
    <property type="entry name" value="Thr-tRNA-ligase_IIa"/>
</dbReference>
<feature type="non-terminal residue" evidence="15">
    <location>
        <position position="1"/>
    </location>
</feature>
<dbReference type="EMBL" id="KB632188">
    <property type="protein sequence ID" value="ERL89808.1"/>
    <property type="molecule type" value="Genomic_DNA"/>
</dbReference>
<dbReference type="SUPFAM" id="SSF81271">
    <property type="entry name" value="TGS-like"/>
    <property type="match status" value="1"/>
</dbReference>
<organism evidence="15">
    <name type="scientific">Dendroctonus ponderosae</name>
    <name type="common">Mountain pine beetle</name>
    <dbReference type="NCBI Taxonomy" id="77166"/>
    <lineage>
        <taxon>Eukaryota</taxon>
        <taxon>Metazoa</taxon>
        <taxon>Ecdysozoa</taxon>
        <taxon>Arthropoda</taxon>
        <taxon>Hexapoda</taxon>
        <taxon>Insecta</taxon>
        <taxon>Pterygota</taxon>
        <taxon>Neoptera</taxon>
        <taxon>Endopterygota</taxon>
        <taxon>Coleoptera</taxon>
        <taxon>Polyphaga</taxon>
        <taxon>Cucujiformia</taxon>
        <taxon>Curculionidae</taxon>
        <taxon>Scolytinae</taxon>
        <taxon>Dendroctonus</taxon>
    </lineage>
</organism>
<dbReference type="CDD" id="cd00860">
    <property type="entry name" value="ThrRS_anticodon"/>
    <property type="match status" value="1"/>
</dbReference>
<dbReference type="InterPro" id="IPR006195">
    <property type="entry name" value="aa-tRNA-synth_II"/>
</dbReference>
<dbReference type="Pfam" id="PF07973">
    <property type="entry name" value="tRNA_SAD"/>
    <property type="match status" value="1"/>
</dbReference>
<dbReference type="STRING" id="77166.N6T335"/>
<dbReference type="PRINTS" id="PR01047">
    <property type="entry name" value="TRNASYNTHTHR"/>
</dbReference>
<dbReference type="CDD" id="cd00771">
    <property type="entry name" value="ThrRS_core"/>
    <property type="match status" value="1"/>
</dbReference>
<dbReference type="Gene3D" id="3.10.20.30">
    <property type="match status" value="1"/>
</dbReference>
<evidence type="ECO:0000256" key="5">
    <source>
        <dbReference type="ARBA" id="ARBA00022598"/>
    </source>
</evidence>
<dbReference type="OMA" id="MMNQRLW"/>
<evidence type="ECO:0000256" key="4">
    <source>
        <dbReference type="ARBA" id="ARBA00022490"/>
    </source>
</evidence>
<dbReference type="PROSITE" id="PS50862">
    <property type="entry name" value="AA_TRNA_LIGASE_II"/>
    <property type="match status" value="1"/>
</dbReference>
<dbReference type="FunFam" id="3.10.20.30:FF:000006">
    <property type="entry name" value="Threonine--tRNA ligase, cytoplasmic"/>
    <property type="match status" value="1"/>
</dbReference>
<gene>
    <name evidence="16" type="ORF">D910_07169</name>
    <name evidence="15" type="ORF">YQE_08853</name>
</gene>
<dbReference type="CDD" id="cd01667">
    <property type="entry name" value="TGS_ThrRS"/>
    <property type="match status" value="1"/>
</dbReference>
<evidence type="ECO:0000313" key="15">
    <source>
        <dbReference type="EMBL" id="ENN74529.1"/>
    </source>
</evidence>
<dbReference type="SUPFAM" id="SSF52954">
    <property type="entry name" value="Class II aaRS ABD-related"/>
    <property type="match status" value="1"/>
</dbReference>
<dbReference type="PROSITE" id="PS51880">
    <property type="entry name" value="TGS"/>
    <property type="match status" value="1"/>
</dbReference>
<evidence type="ECO:0000256" key="2">
    <source>
        <dbReference type="ARBA" id="ARBA00008226"/>
    </source>
</evidence>
<evidence type="ECO:0000259" key="13">
    <source>
        <dbReference type="PROSITE" id="PS50862"/>
    </source>
</evidence>
<evidence type="ECO:0000259" key="14">
    <source>
        <dbReference type="PROSITE" id="PS51880"/>
    </source>
</evidence>
<dbReference type="Gene3D" id="3.30.980.10">
    <property type="entry name" value="Threonyl-trna Synthetase, Chain A, domain 2"/>
    <property type="match status" value="1"/>
</dbReference>
<keyword evidence="8" id="KW-0648">Protein biosynthesis</keyword>
<accession>N6T335</accession>
<dbReference type="Pfam" id="PF03129">
    <property type="entry name" value="HGTP_anticodon"/>
    <property type="match status" value="1"/>
</dbReference>
<protein>
    <recommendedName>
        <fullName evidence="3">threonine--tRNA ligase</fullName>
        <ecNumber evidence="3">6.1.1.3</ecNumber>
    </recommendedName>
    <alternativeName>
        <fullName evidence="10">Threonyl-tRNA synthetase</fullName>
    </alternativeName>
</protein>
<evidence type="ECO:0000256" key="12">
    <source>
        <dbReference type="SAM" id="MobiDB-lite"/>
    </source>
</evidence>
<dbReference type="SMART" id="SM00863">
    <property type="entry name" value="tRNA_SAD"/>
    <property type="match status" value="1"/>
</dbReference>
<keyword evidence="7" id="KW-0067">ATP-binding</keyword>
<keyword evidence="9" id="KW-0030">Aminoacyl-tRNA synthetase</keyword>
<dbReference type="Pfam" id="PF00587">
    <property type="entry name" value="tRNA-synt_2b"/>
    <property type="match status" value="1"/>
</dbReference>
<dbReference type="HAMAP" id="MF_00184">
    <property type="entry name" value="Thr_tRNA_synth"/>
    <property type="match status" value="1"/>
</dbReference>
<dbReference type="InterPro" id="IPR012675">
    <property type="entry name" value="Beta-grasp_dom_sf"/>
</dbReference>
<evidence type="ECO:0000256" key="8">
    <source>
        <dbReference type="ARBA" id="ARBA00022917"/>
    </source>
</evidence>
<dbReference type="InterPro" id="IPR012947">
    <property type="entry name" value="tRNA_SAD"/>
</dbReference>
<evidence type="ECO:0000313" key="16">
    <source>
        <dbReference type="EMBL" id="ERL89808.1"/>
    </source>
</evidence>
<evidence type="ECO:0000256" key="10">
    <source>
        <dbReference type="ARBA" id="ARBA00031900"/>
    </source>
</evidence>
<dbReference type="NCBIfam" id="TIGR00418">
    <property type="entry name" value="thrS"/>
    <property type="match status" value="1"/>
</dbReference>
<feature type="domain" description="TGS" evidence="14">
    <location>
        <begin position="50"/>
        <end position="114"/>
    </location>
</feature>
<dbReference type="Gene3D" id="3.30.930.10">
    <property type="entry name" value="Bira Bifunctional Protein, Domain 2"/>
    <property type="match status" value="1"/>
</dbReference>
<comment type="catalytic activity">
    <reaction evidence="11">
        <text>tRNA(Thr) + L-threonine + ATP = L-threonyl-tRNA(Thr) + AMP + diphosphate + H(+)</text>
        <dbReference type="Rhea" id="RHEA:24624"/>
        <dbReference type="Rhea" id="RHEA-COMP:9670"/>
        <dbReference type="Rhea" id="RHEA-COMP:9704"/>
        <dbReference type="ChEBI" id="CHEBI:15378"/>
        <dbReference type="ChEBI" id="CHEBI:30616"/>
        <dbReference type="ChEBI" id="CHEBI:33019"/>
        <dbReference type="ChEBI" id="CHEBI:57926"/>
        <dbReference type="ChEBI" id="CHEBI:78442"/>
        <dbReference type="ChEBI" id="CHEBI:78534"/>
        <dbReference type="ChEBI" id="CHEBI:456215"/>
        <dbReference type="EC" id="6.1.1.3"/>
    </reaction>
</comment>
<dbReference type="FunFam" id="3.30.980.10:FF:000003">
    <property type="entry name" value="Threonine--tRNA ligase, cytoplasmic"/>
    <property type="match status" value="1"/>
</dbReference>
<dbReference type="FunFam" id="3.40.50.800:FF:000003">
    <property type="entry name" value="Threonine--tRNA ligase 2, cytoplasmic"/>
    <property type="match status" value="1"/>
</dbReference>
<dbReference type="SUPFAM" id="SSF55681">
    <property type="entry name" value="Class II aaRS and biotin synthetases"/>
    <property type="match status" value="1"/>
</dbReference>
<feature type="region of interest" description="Disordered" evidence="12">
    <location>
        <begin position="1"/>
        <end position="24"/>
    </location>
</feature>
<name>N6T335_DENPD</name>
<dbReference type="Proteomes" id="UP000030742">
    <property type="component" value="Unassembled WGS sequence"/>
</dbReference>
<dbReference type="PANTHER" id="PTHR11451">
    <property type="entry name" value="THREONINE-TRNA LIGASE"/>
    <property type="match status" value="1"/>
</dbReference>
<keyword evidence="5" id="KW-0436">Ligase</keyword>
<dbReference type="EC" id="6.1.1.3" evidence="3"/>
<dbReference type="Pfam" id="PF02824">
    <property type="entry name" value="TGS"/>
    <property type="match status" value="1"/>
</dbReference>
<dbReference type="InterPro" id="IPR033728">
    <property type="entry name" value="ThrRS_core"/>
</dbReference>
<comment type="similarity">
    <text evidence="2">Belongs to the class-II aminoacyl-tRNA synthetase family.</text>
</comment>
<evidence type="ECO:0000256" key="1">
    <source>
        <dbReference type="ARBA" id="ARBA00004496"/>
    </source>
</evidence>
<dbReference type="SUPFAM" id="SSF55186">
    <property type="entry name" value="ThrRS/AlaRS common domain"/>
    <property type="match status" value="1"/>
</dbReference>
<dbReference type="GO" id="GO:0006435">
    <property type="term" value="P:threonyl-tRNA aminoacylation"/>
    <property type="evidence" value="ECO:0007669"/>
    <property type="project" value="InterPro"/>
</dbReference>
<dbReference type="AlphaFoldDB" id="N6T335"/>
<dbReference type="EMBL" id="KB741039">
    <property type="protein sequence ID" value="ENN74529.1"/>
    <property type="molecule type" value="Genomic_DNA"/>
</dbReference>
<reference evidence="15 17" key="1">
    <citation type="journal article" date="2013" name="Genome Biol.">
        <title>Draft genome of the mountain pine beetle, Dendroctonus ponderosae Hopkins, a major forest pest.</title>
        <authorList>
            <person name="Keeling C.I."/>
            <person name="Yuen M.M."/>
            <person name="Liao N.Y."/>
            <person name="Docking T.R."/>
            <person name="Chan S.K."/>
            <person name="Taylor G.A."/>
            <person name="Palmquist D.L."/>
            <person name="Jackman S.D."/>
            <person name="Nguyen A."/>
            <person name="Li M."/>
            <person name="Henderson H."/>
            <person name="Janes J.K."/>
            <person name="Zhao Y."/>
            <person name="Pandoh P."/>
            <person name="Moore R."/>
            <person name="Sperling F.A."/>
            <person name="Huber D.P."/>
            <person name="Birol I."/>
            <person name="Jones S.J."/>
            <person name="Bohlmann J."/>
        </authorList>
    </citation>
    <scope>NUCLEOTIDE SEQUENCE</scope>
</reference>